<dbReference type="SUPFAM" id="SSF47384">
    <property type="entry name" value="Homodimeric domain of signal transducing histidine kinase"/>
    <property type="match status" value="1"/>
</dbReference>
<dbReference type="InterPro" id="IPR005467">
    <property type="entry name" value="His_kinase_dom"/>
</dbReference>
<keyword evidence="4" id="KW-1003">Cell membrane</keyword>
<dbReference type="GO" id="GO:0000155">
    <property type="term" value="F:phosphorelay sensor kinase activity"/>
    <property type="evidence" value="ECO:0007669"/>
    <property type="project" value="InterPro"/>
</dbReference>
<dbReference type="PANTHER" id="PTHR45339:SF1">
    <property type="entry name" value="HYBRID SIGNAL TRANSDUCTION HISTIDINE KINASE J"/>
    <property type="match status" value="1"/>
</dbReference>
<keyword evidence="7" id="KW-0547">Nucleotide-binding</keyword>
<dbReference type="Gene3D" id="1.20.120.160">
    <property type="entry name" value="HPT domain"/>
    <property type="match status" value="1"/>
</dbReference>
<dbReference type="InterPro" id="IPR008207">
    <property type="entry name" value="Sig_transdc_His_kin_Hpt_dom"/>
</dbReference>
<dbReference type="Pfam" id="PF11845">
    <property type="entry name" value="Tll0287-like"/>
    <property type="match status" value="1"/>
</dbReference>
<evidence type="ECO:0000259" key="19">
    <source>
        <dbReference type="PROSITE" id="PS50113"/>
    </source>
</evidence>
<dbReference type="PROSITE" id="PS50110">
    <property type="entry name" value="RESPONSE_REGULATORY"/>
    <property type="match status" value="1"/>
</dbReference>
<dbReference type="PROSITE" id="PS50109">
    <property type="entry name" value="HIS_KIN"/>
    <property type="match status" value="1"/>
</dbReference>
<dbReference type="InterPro" id="IPR021796">
    <property type="entry name" value="Tll0287-like_dom"/>
</dbReference>
<dbReference type="GO" id="GO:0005886">
    <property type="term" value="C:plasma membrane"/>
    <property type="evidence" value="ECO:0007669"/>
    <property type="project" value="UniProtKB-SubCell"/>
</dbReference>
<dbReference type="CDD" id="cd16922">
    <property type="entry name" value="HATPase_EvgS-ArcB-TorS-like"/>
    <property type="match status" value="1"/>
</dbReference>
<evidence type="ECO:0000256" key="5">
    <source>
        <dbReference type="ARBA" id="ARBA00022553"/>
    </source>
</evidence>
<dbReference type="Gene3D" id="1.10.287.130">
    <property type="match status" value="1"/>
</dbReference>
<accession>A0A4Q1APF7</accession>
<name>A0A4Q1APF7_9BACT</name>
<comment type="subcellular location">
    <subcellularLocation>
        <location evidence="2">Cell membrane</location>
        <topology evidence="2">Multi-pass membrane protein</topology>
    </subcellularLocation>
</comment>
<dbReference type="SMART" id="SM00448">
    <property type="entry name" value="REC"/>
    <property type="match status" value="1"/>
</dbReference>
<dbReference type="InterPro" id="IPR001610">
    <property type="entry name" value="PAC"/>
</dbReference>
<evidence type="ECO:0000256" key="14">
    <source>
        <dbReference type="SAM" id="Coils"/>
    </source>
</evidence>
<evidence type="ECO:0000256" key="13">
    <source>
        <dbReference type="PROSITE-ProRule" id="PRU00169"/>
    </source>
</evidence>
<dbReference type="SMART" id="SM00387">
    <property type="entry name" value="HATPase_c"/>
    <property type="match status" value="1"/>
</dbReference>
<feature type="transmembrane region" description="Helical" evidence="15">
    <location>
        <begin position="12"/>
        <end position="33"/>
    </location>
</feature>
<dbReference type="Pfam" id="PF01627">
    <property type="entry name" value="Hpt"/>
    <property type="match status" value="1"/>
</dbReference>
<feature type="domain" description="HPt" evidence="20">
    <location>
        <begin position="906"/>
        <end position="991"/>
    </location>
</feature>
<dbReference type="InterPro" id="IPR004358">
    <property type="entry name" value="Sig_transdc_His_kin-like_C"/>
</dbReference>
<evidence type="ECO:0000256" key="7">
    <source>
        <dbReference type="ARBA" id="ARBA00022741"/>
    </source>
</evidence>
<dbReference type="SUPFAM" id="SSF47226">
    <property type="entry name" value="Histidine-containing phosphotransfer domain, HPT domain"/>
    <property type="match status" value="1"/>
</dbReference>
<evidence type="ECO:0000313" key="22">
    <source>
        <dbReference type="Proteomes" id="UP000289758"/>
    </source>
</evidence>
<protein>
    <recommendedName>
        <fullName evidence="3">histidine kinase</fullName>
        <ecNumber evidence="3">2.7.13.3</ecNumber>
    </recommendedName>
</protein>
<dbReference type="InterPro" id="IPR000700">
    <property type="entry name" value="PAS-assoc_C"/>
</dbReference>
<dbReference type="Proteomes" id="UP000289758">
    <property type="component" value="Unassembled WGS sequence"/>
</dbReference>
<comment type="catalytic activity">
    <reaction evidence="1">
        <text>ATP + protein L-histidine = ADP + protein N-phospho-L-histidine.</text>
        <dbReference type="EC" id="2.7.13.3"/>
    </reaction>
</comment>
<keyword evidence="10" id="KW-0902">Two-component regulatory system</keyword>
<dbReference type="Pfam" id="PF00072">
    <property type="entry name" value="Response_reg"/>
    <property type="match status" value="1"/>
</dbReference>
<evidence type="ECO:0000256" key="11">
    <source>
        <dbReference type="ARBA" id="ARBA00023136"/>
    </source>
</evidence>
<dbReference type="InterPro" id="IPR003661">
    <property type="entry name" value="HisK_dim/P_dom"/>
</dbReference>
<dbReference type="Gene3D" id="3.30.565.10">
    <property type="entry name" value="Histidine kinase-like ATPase, C-terminal domain"/>
    <property type="match status" value="1"/>
</dbReference>
<feature type="modified residue" description="Phosphohistidine" evidence="12">
    <location>
        <position position="945"/>
    </location>
</feature>
<dbReference type="InterPro" id="IPR035965">
    <property type="entry name" value="PAS-like_dom_sf"/>
</dbReference>
<dbReference type="SMART" id="SM00086">
    <property type="entry name" value="PAC"/>
    <property type="match status" value="1"/>
</dbReference>
<sequence length="991" mass="113652">MKLRKIFFPILNPYIGPIFAISIFLSFVVFYLVPKHSYENKTEHMSKEALKTLNYLKKIRVYYTSSVLDKIDKNSVNVDYNYKENYHTIPLAETLVHDLALILPSNDMEIKMYSSYPFPNRANRKLNSIEKQSLAFLLNNPDEIYKKDVLINGKRSLRVAVADIMLDNSCVDCHNSRADSPKRDWKINDVRGAIEIILPFEDGVLLTPEELNALMYIFIFVLVSLGAHYIVIAIIRSKDYKIVKQELEKEVAERTESLNSTVKLLNQYKKAVDFSAIVSKTDPNGKITYVNEEFIKISQYQKEELLGKNHNIVRHSDMPKSIFKELWETINSKKIWKGQIKNRAKDGSAYYVVTTIVPLLDLNDEIEEFLAIRFNVTDIVESEMKAQSADATKSIFLANMSHEVRTPLNAIIGFSEVLSNSEKLDAKEKKQATIIQTSANSLLAIINDILDISKIESGNFEVLLDESDIYSIGEHVVELFSKKAAQKDIKLIFSIDPKIPLCIMTDSIRIRQVLSNFLSNAIKFTHEKGVVTLNISLVDISSNSAKIKFEVSDSGIGIPKDKLETIFDPFIQVDNKTNRKFEGTGLGLSICKHIIEALGSSVKIESVENKGTKFYFTLDTKICTKKLNDKEEFSSKINFKISDENSELFHNIKRYLTLFGEINSTKKDLDVIVCDKSEIESFRKEYKEIPKLTIFEYESDLNSFKFDSNEIGLALPFYASKINDTLEELLKKSQKRVFNIDETKELKEKEFKGRVLIAEDNSANQELIGYILTDLQIEFDIKSNGLETLEAYKNAKYDLVLMDINMPIMDGVEAFRKIRNYEENHKIENTPIVALTANAIKGDKEKFLSLGMDGYLSKPINTMELKELLRLYLSYEIDEKKQNEEETVASKEGIDVTKIVQKLGVSENVVNLIINKFKSEIEEHVKELETAINKDDSQEVSQKAHYIKNSCLNVCLEKLCDILQKLENKKLEQSERKELFEEFQKELKKYL</sequence>
<evidence type="ECO:0000256" key="12">
    <source>
        <dbReference type="PROSITE-ProRule" id="PRU00110"/>
    </source>
</evidence>
<dbReference type="NCBIfam" id="TIGR00229">
    <property type="entry name" value="sensory_box"/>
    <property type="match status" value="1"/>
</dbReference>
<dbReference type="SUPFAM" id="SSF52172">
    <property type="entry name" value="CheY-like"/>
    <property type="match status" value="1"/>
</dbReference>
<dbReference type="InterPro" id="IPR001789">
    <property type="entry name" value="Sig_transdc_resp-reg_receiver"/>
</dbReference>
<feature type="domain" description="Response regulatory" evidence="17">
    <location>
        <begin position="754"/>
        <end position="873"/>
    </location>
</feature>
<feature type="domain" description="Histidine kinase" evidence="16">
    <location>
        <begin position="399"/>
        <end position="622"/>
    </location>
</feature>
<dbReference type="FunFam" id="3.30.565.10:FF:000010">
    <property type="entry name" value="Sensor histidine kinase RcsC"/>
    <property type="match status" value="1"/>
</dbReference>
<dbReference type="InterPro" id="IPR011006">
    <property type="entry name" value="CheY-like_superfamily"/>
</dbReference>
<dbReference type="CDD" id="cd00082">
    <property type="entry name" value="HisKA"/>
    <property type="match status" value="1"/>
</dbReference>
<dbReference type="PROSITE" id="PS50112">
    <property type="entry name" value="PAS"/>
    <property type="match status" value="1"/>
</dbReference>
<proteinExistence type="predicted"/>
<evidence type="ECO:0000259" key="18">
    <source>
        <dbReference type="PROSITE" id="PS50112"/>
    </source>
</evidence>
<feature type="domain" description="PAC" evidence="19">
    <location>
        <begin position="334"/>
        <end position="388"/>
    </location>
</feature>
<evidence type="ECO:0000313" key="21">
    <source>
        <dbReference type="EMBL" id="RXK04833.1"/>
    </source>
</evidence>
<keyword evidence="9 15" id="KW-1133">Transmembrane helix</keyword>
<dbReference type="SUPFAM" id="SSF55874">
    <property type="entry name" value="ATPase domain of HSP90 chaperone/DNA topoisomerase II/histidine kinase"/>
    <property type="match status" value="1"/>
</dbReference>
<gene>
    <name evidence="21" type="ORF">CRV07_09595</name>
</gene>
<keyword evidence="8" id="KW-0067">ATP-binding</keyword>
<dbReference type="Gene3D" id="3.40.50.2300">
    <property type="match status" value="1"/>
</dbReference>
<evidence type="ECO:0000256" key="1">
    <source>
        <dbReference type="ARBA" id="ARBA00000085"/>
    </source>
</evidence>
<dbReference type="RefSeq" id="WP_129087478.1">
    <property type="nucleotide sequence ID" value="NZ_CP053836.1"/>
</dbReference>
<dbReference type="InterPro" id="IPR036641">
    <property type="entry name" value="HPT_dom_sf"/>
</dbReference>
<comment type="caution">
    <text evidence="21">The sequence shown here is derived from an EMBL/GenBank/DDBJ whole genome shotgun (WGS) entry which is preliminary data.</text>
</comment>
<dbReference type="GO" id="GO:0006355">
    <property type="term" value="P:regulation of DNA-templated transcription"/>
    <property type="evidence" value="ECO:0007669"/>
    <property type="project" value="InterPro"/>
</dbReference>
<evidence type="ECO:0000256" key="9">
    <source>
        <dbReference type="ARBA" id="ARBA00022989"/>
    </source>
</evidence>
<dbReference type="Pfam" id="PF00512">
    <property type="entry name" value="HisKA"/>
    <property type="match status" value="1"/>
</dbReference>
<evidence type="ECO:0000256" key="2">
    <source>
        <dbReference type="ARBA" id="ARBA00004651"/>
    </source>
</evidence>
<evidence type="ECO:0000256" key="6">
    <source>
        <dbReference type="ARBA" id="ARBA00022692"/>
    </source>
</evidence>
<dbReference type="CDD" id="cd00130">
    <property type="entry name" value="PAS"/>
    <property type="match status" value="1"/>
</dbReference>
<dbReference type="EC" id="2.7.13.3" evidence="3"/>
<dbReference type="InterPro" id="IPR036890">
    <property type="entry name" value="HATPase_C_sf"/>
</dbReference>
<evidence type="ECO:0000256" key="10">
    <source>
        <dbReference type="ARBA" id="ARBA00023012"/>
    </source>
</evidence>
<keyword evidence="11 15" id="KW-0472">Membrane</keyword>
<feature type="modified residue" description="4-aspartylphosphate" evidence="13">
    <location>
        <position position="803"/>
    </location>
</feature>
<keyword evidence="14" id="KW-0175">Coiled coil</keyword>
<dbReference type="InterPro" id="IPR000014">
    <property type="entry name" value="PAS"/>
</dbReference>
<dbReference type="PRINTS" id="PR00344">
    <property type="entry name" value="BCTRLSENSOR"/>
</dbReference>
<organism evidence="21 22">
    <name type="scientific">Halarcobacter ebronensis</name>
    <dbReference type="NCBI Taxonomy" id="1462615"/>
    <lineage>
        <taxon>Bacteria</taxon>
        <taxon>Pseudomonadati</taxon>
        <taxon>Campylobacterota</taxon>
        <taxon>Epsilonproteobacteria</taxon>
        <taxon>Campylobacterales</taxon>
        <taxon>Arcobacteraceae</taxon>
        <taxon>Halarcobacter</taxon>
    </lineage>
</organism>
<keyword evidence="6 15" id="KW-0812">Transmembrane</keyword>
<dbReference type="GO" id="GO:0005524">
    <property type="term" value="F:ATP binding"/>
    <property type="evidence" value="ECO:0007669"/>
    <property type="project" value="UniProtKB-KW"/>
</dbReference>
<dbReference type="AlphaFoldDB" id="A0A4Q1APF7"/>
<dbReference type="InterPro" id="IPR036097">
    <property type="entry name" value="HisK_dim/P_sf"/>
</dbReference>
<keyword evidence="5 13" id="KW-0597">Phosphoprotein</keyword>
<keyword evidence="22" id="KW-1185">Reference proteome</keyword>
<dbReference type="EMBL" id="PDKK01000008">
    <property type="protein sequence ID" value="RXK04833.1"/>
    <property type="molecule type" value="Genomic_DNA"/>
</dbReference>
<evidence type="ECO:0000256" key="15">
    <source>
        <dbReference type="SAM" id="Phobius"/>
    </source>
</evidence>
<dbReference type="SMART" id="SM00388">
    <property type="entry name" value="HisKA"/>
    <property type="match status" value="1"/>
</dbReference>
<dbReference type="OrthoDB" id="5378360at2"/>
<dbReference type="Gene3D" id="3.30.450.20">
    <property type="entry name" value="PAS domain"/>
    <property type="match status" value="1"/>
</dbReference>
<dbReference type="InterPro" id="IPR013767">
    <property type="entry name" value="PAS_fold"/>
</dbReference>
<dbReference type="PROSITE" id="PS50894">
    <property type="entry name" value="HPT"/>
    <property type="match status" value="1"/>
</dbReference>
<dbReference type="Pfam" id="PF00989">
    <property type="entry name" value="PAS"/>
    <property type="match status" value="1"/>
</dbReference>
<feature type="domain" description="PAS" evidence="18">
    <location>
        <begin position="282"/>
        <end position="309"/>
    </location>
</feature>
<evidence type="ECO:0000259" key="16">
    <source>
        <dbReference type="PROSITE" id="PS50109"/>
    </source>
</evidence>
<evidence type="ECO:0000259" key="20">
    <source>
        <dbReference type="PROSITE" id="PS50894"/>
    </source>
</evidence>
<evidence type="ECO:0000256" key="3">
    <source>
        <dbReference type="ARBA" id="ARBA00012438"/>
    </source>
</evidence>
<dbReference type="InterPro" id="IPR003594">
    <property type="entry name" value="HATPase_dom"/>
</dbReference>
<dbReference type="SUPFAM" id="SSF55785">
    <property type="entry name" value="PYP-like sensor domain (PAS domain)"/>
    <property type="match status" value="1"/>
</dbReference>
<dbReference type="PROSITE" id="PS50113">
    <property type="entry name" value="PAC"/>
    <property type="match status" value="1"/>
</dbReference>
<reference evidence="21 22" key="1">
    <citation type="submission" date="2017-10" db="EMBL/GenBank/DDBJ databases">
        <title>Genomics of the genus Arcobacter.</title>
        <authorList>
            <person name="Perez-Cataluna A."/>
            <person name="Figueras M.J."/>
        </authorList>
    </citation>
    <scope>NUCLEOTIDE SEQUENCE [LARGE SCALE GENOMIC DNA]</scope>
    <source>
        <strain evidence="21 22">CECT 8441</strain>
    </source>
</reference>
<feature type="coiled-coil region" evidence="14">
    <location>
        <begin position="914"/>
        <end position="976"/>
    </location>
</feature>
<dbReference type="Pfam" id="PF02518">
    <property type="entry name" value="HATPase_c"/>
    <property type="match status" value="1"/>
</dbReference>
<dbReference type="CDD" id="cd17546">
    <property type="entry name" value="REC_hyHK_CKI1_RcsC-like"/>
    <property type="match status" value="1"/>
</dbReference>
<evidence type="ECO:0000259" key="17">
    <source>
        <dbReference type="PROSITE" id="PS50110"/>
    </source>
</evidence>
<dbReference type="PANTHER" id="PTHR45339">
    <property type="entry name" value="HYBRID SIGNAL TRANSDUCTION HISTIDINE KINASE J"/>
    <property type="match status" value="1"/>
</dbReference>
<evidence type="ECO:0000256" key="8">
    <source>
        <dbReference type="ARBA" id="ARBA00022840"/>
    </source>
</evidence>
<feature type="transmembrane region" description="Helical" evidence="15">
    <location>
        <begin position="213"/>
        <end position="235"/>
    </location>
</feature>
<evidence type="ECO:0000256" key="4">
    <source>
        <dbReference type="ARBA" id="ARBA00022475"/>
    </source>
</evidence>